<feature type="region of interest" description="Disordered" evidence="1">
    <location>
        <begin position="79"/>
        <end position="106"/>
    </location>
</feature>
<evidence type="ECO:0000313" key="2">
    <source>
        <dbReference type="EMBL" id="EDN92731.1"/>
    </source>
</evidence>
<name>A7ETD9_SCLS1</name>
<dbReference type="Proteomes" id="UP000001312">
    <property type="component" value="Unassembled WGS sequence"/>
</dbReference>
<dbReference type="RefSeq" id="XP_001590854.1">
    <property type="nucleotide sequence ID" value="XM_001590804.1"/>
</dbReference>
<dbReference type="HOGENOM" id="CLU_2224793_0_0_1"/>
<keyword evidence="3" id="KW-1185">Reference proteome</keyword>
<dbReference type="GeneID" id="5486936"/>
<evidence type="ECO:0000313" key="3">
    <source>
        <dbReference type="Proteomes" id="UP000001312"/>
    </source>
</evidence>
<proteinExistence type="predicted"/>
<evidence type="ECO:0000256" key="1">
    <source>
        <dbReference type="SAM" id="MobiDB-lite"/>
    </source>
</evidence>
<sequence length="106" mass="11693">MSSCFLFDVYVAPGTPQRITFNEHIILFAPSTSKNTAQTKIEEACVMSSPSAASGHVLIFSLSLLIKIRIRPVPLLQGSTKQNMNTTRTKTKTETETFNGRLKSES</sequence>
<dbReference type="EMBL" id="CH476631">
    <property type="protein sequence ID" value="EDN92731.1"/>
    <property type="molecule type" value="Genomic_DNA"/>
</dbReference>
<accession>A7ETD9</accession>
<dbReference type="InParanoid" id="A7ETD9"/>
<dbReference type="AlphaFoldDB" id="A7ETD9"/>
<organism evidence="2 3">
    <name type="scientific">Sclerotinia sclerotiorum (strain ATCC 18683 / 1980 / Ss-1)</name>
    <name type="common">White mold</name>
    <name type="synonym">Whetzelinia sclerotiorum</name>
    <dbReference type="NCBI Taxonomy" id="665079"/>
    <lineage>
        <taxon>Eukaryota</taxon>
        <taxon>Fungi</taxon>
        <taxon>Dikarya</taxon>
        <taxon>Ascomycota</taxon>
        <taxon>Pezizomycotina</taxon>
        <taxon>Leotiomycetes</taxon>
        <taxon>Helotiales</taxon>
        <taxon>Sclerotiniaceae</taxon>
        <taxon>Sclerotinia</taxon>
    </lineage>
</organism>
<reference evidence="3" key="1">
    <citation type="journal article" date="2011" name="PLoS Genet.">
        <title>Genomic analysis of the necrotrophic fungal pathogens Sclerotinia sclerotiorum and Botrytis cinerea.</title>
        <authorList>
            <person name="Amselem J."/>
            <person name="Cuomo C.A."/>
            <person name="van Kan J.A."/>
            <person name="Viaud M."/>
            <person name="Benito E.P."/>
            <person name="Couloux A."/>
            <person name="Coutinho P.M."/>
            <person name="de Vries R.P."/>
            <person name="Dyer P.S."/>
            <person name="Fillinger S."/>
            <person name="Fournier E."/>
            <person name="Gout L."/>
            <person name="Hahn M."/>
            <person name="Kohn L."/>
            <person name="Lapalu N."/>
            <person name="Plummer K.M."/>
            <person name="Pradier J.M."/>
            <person name="Quevillon E."/>
            <person name="Sharon A."/>
            <person name="Simon A."/>
            <person name="ten Have A."/>
            <person name="Tudzynski B."/>
            <person name="Tudzynski P."/>
            <person name="Wincker P."/>
            <person name="Andrew M."/>
            <person name="Anthouard V."/>
            <person name="Beever R.E."/>
            <person name="Beffa R."/>
            <person name="Benoit I."/>
            <person name="Bouzid O."/>
            <person name="Brault B."/>
            <person name="Chen Z."/>
            <person name="Choquer M."/>
            <person name="Collemare J."/>
            <person name="Cotton P."/>
            <person name="Danchin E.G."/>
            <person name="Da Silva C."/>
            <person name="Gautier A."/>
            <person name="Giraud C."/>
            <person name="Giraud T."/>
            <person name="Gonzalez C."/>
            <person name="Grossetete S."/>
            <person name="Guldener U."/>
            <person name="Henrissat B."/>
            <person name="Howlett B.J."/>
            <person name="Kodira C."/>
            <person name="Kretschmer M."/>
            <person name="Lappartient A."/>
            <person name="Leroch M."/>
            <person name="Levis C."/>
            <person name="Mauceli E."/>
            <person name="Neuveglise C."/>
            <person name="Oeser B."/>
            <person name="Pearson M."/>
            <person name="Poulain J."/>
            <person name="Poussereau N."/>
            <person name="Quesneville H."/>
            <person name="Rascle C."/>
            <person name="Schumacher J."/>
            <person name="Segurens B."/>
            <person name="Sexton A."/>
            <person name="Silva E."/>
            <person name="Sirven C."/>
            <person name="Soanes D.M."/>
            <person name="Talbot N.J."/>
            <person name="Templeton M."/>
            <person name="Yandava C."/>
            <person name="Yarden O."/>
            <person name="Zeng Q."/>
            <person name="Rollins J.A."/>
            <person name="Lebrun M.H."/>
            <person name="Dickman M."/>
        </authorList>
    </citation>
    <scope>NUCLEOTIDE SEQUENCE [LARGE SCALE GENOMIC DNA]</scope>
    <source>
        <strain evidence="3">ATCC 18683 / 1980 / Ss-1</strain>
    </source>
</reference>
<protein>
    <submittedName>
        <fullName evidence="2">Uncharacterized protein</fullName>
    </submittedName>
</protein>
<dbReference type="KEGG" id="ssl:SS1G_08594"/>
<gene>
    <name evidence="2" type="ORF">SS1G_08594</name>
</gene>